<feature type="transmembrane region" description="Helical" evidence="8">
    <location>
        <begin position="39"/>
        <end position="60"/>
    </location>
</feature>
<feature type="transmembrane region" description="Helical" evidence="8">
    <location>
        <begin position="201"/>
        <end position="221"/>
    </location>
</feature>
<dbReference type="Pfam" id="PF01594">
    <property type="entry name" value="AI-2E_transport"/>
    <property type="match status" value="1"/>
</dbReference>
<feature type="transmembrane region" description="Helical" evidence="8">
    <location>
        <begin position="66"/>
        <end position="87"/>
    </location>
</feature>
<feature type="transmembrane region" description="Helical" evidence="8">
    <location>
        <begin position="283"/>
        <end position="305"/>
    </location>
</feature>
<evidence type="ECO:0000256" key="4">
    <source>
        <dbReference type="ARBA" id="ARBA00022475"/>
    </source>
</evidence>
<keyword evidence="6 8" id="KW-1133">Transmembrane helix</keyword>
<proteinExistence type="inferred from homology"/>
<evidence type="ECO:0000256" key="6">
    <source>
        <dbReference type="ARBA" id="ARBA00022989"/>
    </source>
</evidence>
<evidence type="ECO:0000256" key="5">
    <source>
        <dbReference type="ARBA" id="ARBA00022692"/>
    </source>
</evidence>
<dbReference type="AlphaFoldDB" id="A0A2U1V162"/>
<keyword evidence="3" id="KW-0813">Transport</keyword>
<evidence type="ECO:0000256" key="7">
    <source>
        <dbReference type="ARBA" id="ARBA00023136"/>
    </source>
</evidence>
<comment type="caution">
    <text evidence="9">The sequence shown here is derived from an EMBL/GenBank/DDBJ whole genome shotgun (WGS) entry which is preliminary data.</text>
</comment>
<evidence type="ECO:0000256" key="3">
    <source>
        <dbReference type="ARBA" id="ARBA00022448"/>
    </source>
</evidence>
<comment type="subcellular location">
    <subcellularLocation>
        <location evidence="1">Cell membrane</location>
        <topology evidence="1">Multi-pass membrane protein</topology>
    </subcellularLocation>
</comment>
<keyword evidence="4" id="KW-1003">Cell membrane</keyword>
<feature type="transmembrane region" description="Helical" evidence="8">
    <location>
        <begin position="317"/>
        <end position="336"/>
    </location>
</feature>
<evidence type="ECO:0000256" key="2">
    <source>
        <dbReference type="ARBA" id="ARBA00009773"/>
    </source>
</evidence>
<dbReference type="PANTHER" id="PTHR21716">
    <property type="entry name" value="TRANSMEMBRANE PROTEIN"/>
    <property type="match status" value="1"/>
</dbReference>
<keyword evidence="5 8" id="KW-0812">Transmembrane</keyword>
<organism evidence="9 10">
    <name type="scientific">Teichococcus aestuarii</name>
    <dbReference type="NCBI Taxonomy" id="568898"/>
    <lineage>
        <taxon>Bacteria</taxon>
        <taxon>Pseudomonadati</taxon>
        <taxon>Pseudomonadota</taxon>
        <taxon>Alphaproteobacteria</taxon>
        <taxon>Acetobacterales</taxon>
        <taxon>Roseomonadaceae</taxon>
        <taxon>Roseomonas</taxon>
    </lineage>
</organism>
<keyword evidence="7 8" id="KW-0472">Membrane</keyword>
<evidence type="ECO:0000256" key="8">
    <source>
        <dbReference type="SAM" id="Phobius"/>
    </source>
</evidence>
<dbReference type="Proteomes" id="UP000245048">
    <property type="component" value="Unassembled WGS sequence"/>
</dbReference>
<reference evidence="10" key="1">
    <citation type="submission" date="2017-10" db="EMBL/GenBank/DDBJ databases">
        <authorList>
            <person name="Toshchakov S.V."/>
            <person name="Goeva M.A."/>
        </authorList>
    </citation>
    <scope>NUCLEOTIDE SEQUENCE [LARGE SCALE GENOMIC DNA]</scope>
    <source>
        <strain evidence="10">JR1/69-1-13</strain>
    </source>
</reference>
<protein>
    <recommendedName>
        <fullName evidence="11">AI-2E family transporter</fullName>
    </recommendedName>
</protein>
<evidence type="ECO:0000313" key="10">
    <source>
        <dbReference type="Proteomes" id="UP000245048"/>
    </source>
</evidence>
<accession>A0A2U1V162</accession>
<dbReference type="GO" id="GO:0005886">
    <property type="term" value="C:plasma membrane"/>
    <property type="evidence" value="ECO:0007669"/>
    <property type="project" value="UniProtKB-SubCell"/>
</dbReference>
<sequence length="612" mass="64387">MAWRYSSPLQENVAMAEMPPPSPADATAMRPEAPPEAQTLRVLQAIFGLLAAAFSVTVLALGRDLIVPLVLAVLLAFVLAPVVVVLHRLRVPQVLGVVAAVLLAAAAILGLGVVMGRQAGSLTADLPAYQQTMAAKLQSLRLGELMQEADAALRNLRQMMGDGLADRAAPGAAEMPPPVTTAPAAEGGSPLAVIGSLAGPVLAPLATAGIVLLFAIFVLVYREDLRDRLIRLAGSSDLQRTTLALDDAARRLSRYFLAQVALNSLMGVTIALILWLLGLPAPALWGILAGLMRFVPFIGTFIALVPPLLLAVAVDPGWSMALWVLLLFLVAEPLMAQVLEPAVYGHSTGLSPVAVIVAATFWTFLWGPIGLLLATPLTVCLVVLGRHVPSLGFLDVMLGDRPPLQAHESFYQRALQRDTRELSRQAQRELRAHGSLSGYLDAVGLPALALADRDWSREELSPERMENVRAEVSALLEGLEAAPAPGPAQVVCAAGRGPLDDLTAAMAVRALGAEGLGAVALPAEAAAPDEAGAAWLCCLSVLEAGNTADGIRYLLRRLQRQFPQARIVVGLWQAEAASPLLAELRLDASGETIVTSLGELVALSRARPVPGP</sequence>
<keyword evidence="10" id="KW-1185">Reference proteome</keyword>
<comment type="similarity">
    <text evidence="2">Belongs to the autoinducer-2 exporter (AI-2E) (TC 2.A.86) family.</text>
</comment>
<dbReference type="PANTHER" id="PTHR21716:SF53">
    <property type="entry name" value="PERMEASE PERM-RELATED"/>
    <property type="match status" value="1"/>
</dbReference>
<evidence type="ECO:0008006" key="11">
    <source>
        <dbReference type="Google" id="ProtNLM"/>
    </source>
</evidence>
<feature type="transmembrane region" description="Helical" evidence="8">
    <location>
        <begin position="255"/>
        <end position="277"/>
    </location>
</feature>
<dbReference type="InterPro" id="IPR002549">
    <property type="entry name" value="AI-2E-like"/>
</dbReference>
<feature type="transmembrane region" description="Helical" evidence="8">
    <location>
        <begin position="94"/>
        <end position="115"/>
    </location>
</feature>
<feature type="transmembrane region" description="Helical" evidence="8">
    <location>
        <begin position="356"/>
        <end position="384"/>
    </location>
</feature>
<gene>
    <name evidence="9" type="ORF">CR165_16635</name>
</gene>
<evidence type="ECO:0000256" key="1">
    <source>
        <dbReference type="ARBA" id="ARBA00004651"/>
    </source>
</evidence>
<evidence type="ECO:0000313" key="9">
    <source>
        <dbReference type="EMBL" id="PWC27648.1"/>
    </source>
</evidence>
<dbReference type="GO" id="GO:0055085">
    <property type="term" value="P:transmembrane transport"/>
    <property type="evidence" value="ECO:0007669"/>
    <property type="project" value="TreeGrafter"/>
</dbReference>
<name>A0A2U1V162_9PROT</name>
<dbReference type="EMBL" id="PDOA01000012">
    <property type="protein sequence ID" value="PWC27648.1"/>
    <property type="molecule type" value="Genomic_DNA"/>
</dbReference>
<dbReference type="OrthoDB" id="9799225at2"/>